<protein>
    <submittedName>
        <fullName evidence="3">Uncharacterized protein</fullName>
    </submittedName>
</protein>
<proteinExistence type="predicted"/>
<feature type="region of interest" description="Disordered" evidence="2">
    <location>
        <begin position="147"/>
        <end position="182"/>
    </location>
</feature>
<feature type="coiled-coil region" evidence="1">
    <location>
        <begin position="41"/>
        <end position="68"/>
    </location>
</feature>
<keyword evidence="4" id="KW-1185">Reference proteome</keyword>
<evidence type="ECO:0000256" key="2">
    <source>
        <dbReference type="SAM" id="MobiDB-lite"/>
    </source>
</evidence>
<gene>
    <name evidence="3" type="ORF">JX265_013969</name>
</gene>
<accession>A0A9P9W7P9</accession>
<keyword evidence="1" id="KW-0175">Coiled coil</keyword>
<evidence type="ECO:0000313" key="4">
    <source>
        <dbReference type="Proteomes" id="UP000829685"/>
    </source>
</evidence>
<reference evidence="3" key="1">
    <citation type="submission" date="2021-03" db="EMBL/GenBank/DDBJ databases">
        <title>Revisited historic fungal species revealed as producer of novel bioactive compounds through whole genome sequencing and comparative genomics.</title>
        <authorList>
            <person name="Vignolle G.A."/>
            <person name="Hochenegger N."/>
            <person name="Mach R.L."/>
            <person name="Mach-Aigner A.R."/>
            <person name="Javad Rahimi M."/>
            <person name="Salim K.A."/>
            <person name="Chan C.M."/>
            <person name="Lim L.B.L."/>
            <person name="Cai F."/>
            <person name="Druzhinina I.S."/>
            <person name="U'Ren J.M."/>
            <person name="Derntl C."/>
        </authorList>
    </citation>
    <scope>NUCLEOTIDE SEQUENCE</scope>
    <source>
        <strain evidence="3">TUCIM 5799</strain>
    </source>
</reference>
<evidence type="ECO:0000256" key="1">
    <source>
        <dbReference type="SAM" id="Coils"/>
    </source>
</evidence>
<sequence length="182" mass="20647">MSTVIHNSDARDFSALTIPLSTFQAAIQESAFHLHQWQVYANRLRYDNDRLRSQVEQLIKQTEEMRTAHRLQEEQSQGLKERISFLDSRLAAGCVLSEELDYLPTQISSPETSIHRTPTCHPAPNPSLLAYDEAMALVEVYDPASRYPTGQKRQADEVLEGDVKRQALGKDWPESSNNYDGA</sequence>
<dbReference type="AlphaFoldDB" id="A0A9P9W7P9"/>
<evidence type="ECO:0000313" key="3">
    <source>
        <dbReference type="EMBL" id="KAI1847464.1"/>
    </source>
</evidence>
<dbReference type="EMBL" id="JAFIMR010000102">
    <property type="protein sequence ID" value="KAI1847464.1"/>
    <property type="molecule type" value="Genomic_DNA"/>
</dbReference>
<comment type="caution">
    <text evidence="3">The sequence shown here is derived from an EMBL/GenBank/DDBJ whole genome shotgun (WGS) entry which is preliminary data.</text>
</comment>
<dbReference type="Proteomes" id="UP000829685">
    <property type="component" value="Unassembled WGS sequence"/>
</dbReference>
<organism evidence="3 4">
    <name type="scientific">Neoarthrinium moseri</name>
    <dbReference type="NCBI Taxonomy" id="1658444"/>
    <lineage>
        <taxon>Eukaryota</taxon>
        <taxon>Fungi</taxon>
        <taxon>Dikarya</taxon>
        <taxon>Ascomycota</taxon>
        <taxon>Pezizomycotina</taxon>
        <taxon>Sordariomycetes</taxon>
        <taxon>Xylariomycetidae</taxon>
        <taxon>Amphisphaeriales</taxon>
        <taxon>Apiosporaceae</taxon>
        <taxon>Neoarthrinium</taxon>
    </lineage>
</organism>
<name>A0A9P9W7P9_9PEZI</name>
<feature type="compositionally biased region" description="Basic and acidic residues" evidence="2">
    <location>
        <begin position="153"/>
        <end position="165"/>
    </location>
</feature>